<reference evidence="6" key="1">
    <citation type="submission" date="2021-02" db="EMBL/GenBank/DDBJ databases">
        <authorList>
            <person name="Nowell W R."/>
        </authorList>
    </citation>
    <scope>NUCLEOTIDE SEQUENCE</scope>
</reference>
<sequence length="635" mass="73427">MNGLIYGHDLSAGFYTGNGPIHPSYQNYYPSTFTPSAHHLHPYTRQDFSNIQQTNDFQQQFYTNSYQQPVQQPLTNPNVYNFETSGAATLAYYDNIHARVRSNQHKRSISTNSSIQYPYTQSPVSNASERPTSANANGQTDPMFLVVPGTETTGPSTSYEPSSNTPLPYTESSSEAMDGDISLDSPNHTMDSLIERLVPTDTYIPKQSFIYPMLLCSRANIRPSLLFNQLARLTIKSIANMTRDRSIRTMNNFLYVLSQWTRTFPYDFRNSEMISQLEDLFKKITSFEPTLQSDVQHIYKKLRSKLKALDYYEEYIRQLNKKAMYNLTQLALVTDIMNECPTAILFAQQLTHIELDRLKPVGAEELIQYFIMKLASEEARAHPSRNSDSEQLTSNDEPSNVKSPKLVHDKKLTFCLEAYIQWFNRLTFFITTEIVKHTQRRSRVRLINYFIDAAYECFRLHNFNSMIGILGGLNMQPVRRLRKTWEKIQLDKFQQLEQYMNVSKNFATYRLILKLAMEEANKHGWITDKIVIPFTSIILQDVYFIKTHSKDYTSAGGINLKKYYSMAKFISEEFVQCKQSKCSFERNDEIINYIITSPTFNEDSLMLASFECEPPSTILEKEKQRALQKSVNTST</sequence>
<dbReference type="InterPro" id="IPR000651">
    <property type="entry name" value="Ras-like_Gua-exchang_fac_N"/>
</dbReference>
<evidence type="ECO:0000259" key="5">
    <source>
        <dbReference type="PROSITE" id="PS50212"/>
    </source>
</evidence>
<feature type="region of interest" description="Disordered" evidence="3">
    <location>
        <begin position="104"/>
        <end position="177"/>
    </location>
</feature>
<name>A0A815PH45_ADIRI</name>
<feature type="domain" description="N-terminal Ras-GEF" evidence="5">
    <location>
        <begin position="181"/>
        <end position="307"/>
    </location>
</feature>
<dbReference type="InterPro" id="IPR008937">
    <property type="entry name" value="Ras-like_GEF"/>
</dbReference>
<dbReference type="PROSITE" id="PS50212">
    <property type="entry name" value="RASGEF_NTER"/>
    <property type="match status" value="1"/>
</dbReference>
<dbReference type="GO" id="GO:0005085">
    <property type="term" value="F:guanyl-nucleotide exchange factor activity"/>
    <property type="evidence" value="ECO:0007669"/>
    <property type="project" value="UniProtKB-KW"/>
</dbReference>
<keyword evidence="7" id="KW-1185">Reference proteome</keyword>
<dbReference type="EMBL" id="CAJNOR010003809">
    <property type="protein sequence ID" value="CAF1449571.1"/>
    <property type="molecule type" value="Genomic_DNA"/>
</dbReference>
<comment type="caution">
    <text evidence="6">The sequence shown here is derived from an EMBL/GenBank/DDBJ whole genome shotgun (WGS) entry which is preliminary data.</text>
</comment>
<dbReference type="InterPro" id="IPR036964">
    <property type="entry name" value="RASGEF_cat_dom_sf"/>
</dbReference>
<dbReference type="Proteomes" id="UP000663828">
    <property type="component" value="Unassembled WGS sequence"/>
</dbReference>
<evidence type="ECO:0000256" key="2">
    <source>
        <dbReference type="PROSITE-ProRule" id="PRU00168"/>
    </source>
</evidence>
<dbReference type="InterPro" id="IPR001895">
    <property type="entry name" value="RASGEF_cat_dom"/>
</dbReference>
<feature type="compositionally biased region" description="Polar residues" evidence="3">
    <location>
        <begin position="109"/>
        <end position="140"/>
    </location>
</feature>
<feature type="compositionally biased region" description="Polar residues" evidence="3">
    <location>
        <begin position="150"/>
        <end position="175"/>
    </location>
</feature>
<feature type="region of interest" description="Disordered" evidence="3">
    <location>
        <begin position="382"/>
        <end position="403"/>
    </location>
</feature>
<protein>
    <submittedName>
        <fullName evidence="6">Uncharacterized protein</fullName>
    </submittedName>
</protein>
<evidence type="ECO:0000313" key="7">
    <source>
        <dbReference type="Proteomes" id="UP000663828"/>
    </source>
</evidence>
<dbReference type="Pfam" id="PF00617">
    <property type="entry name" value="RasGEF"/>
    <property type="match status" value="1"/>
</dbReference>
<dbReference type="Gene3D" id="1.20.870.10">
    <property type="entry name" value="Son of sevenless (SoS) protein Chain: S domain 1"/>
    <property type="match status" value="1"/>
</dbReference>
<gene>
    <name evidence="6" type="ORF">XAT740_LOCUS36795</name>
</gene>
<feature type="compositionally biased region" description="Polar residues" evidence="3">
    <location>
        <begin position="389"/>
        <end position="402"/>
    </location>
</feature>
<dbReference type="GO" id="GO:0005886">
    <property type="term" value="C:plasma membrane"/>
    <property type="evidence" value="ECO:0007669"/>
    <property type="project" value="TreeGrafter"/>
</dbReference>
<feature type="domain" description="Ras-GEF" evidence="4">
    <location>
        <begin position="342"/>
        <end position="615"/>
    </location>
</feature>
<organism evidence="6 7">
    <name type="scientific">Adineta ricciae</name>
    <name type="common">Rotifer</name>
    <dbReference type="NCBI Taxonomy" id="249248"/>
    <lineage>
        <taxon>Eukaryota</taxon>
        <taxon>Metazoa</taxon>
        <taxon>Spiralia</taxon>
        <taxon>Gnathifera</taxon>
        <taxon>Rotifera</taxon>
        <taxon>Eurotatoria</taxon>
        <taxon>Bdelloidea</taxon>
        <taxon>Adinetida</taxon>
        <taxon>Adinetidae</taxon>
        <taxon>Adineta</taxon>
    </lineage>
</organism>
<dbReference type="SUPFAM" id="SSF48366">
    <property type="entry name" value="Ras GEF"/>
    <property type="match status" value="1"/>
</dbReference>
<dbReference type="Gene3D" id="1.10.840.10">
    <property type="entry name" value="Ras guanine-nucleotide exchange factors catalytic domain"/>
    <property type="match status" value="1"/>
</dbReference>
<dbReference type="SMART" id="SM00147">
    <property type="entry name" value="RasGEF"/>
    <property type="match status" value="1"/>
</dbReference>
<dbReference type="PANTHER" id="PTHR23113">
    <property type="entry name" value="GUANINE NUCLEOTIDE EXCHANGE FACTOR"/>
    <property type="match status" value="1"/>
</dbReference>
<dbReference type="PANTHER" id="PTHR23113:SF356">
    <property type="entry name" value="FI05912P-RELATED"/>
    <property type="match status" value="1"/>
</dbReference>
<dbReference type="GO" id="GO:0007265">
    <property type="term" value="P:Ras protein signal transduction"/>
    <property type="evidence" value="ECO:0007669"/>
    <property type="project" value="TreeGrafter"/>
</dbReference>
<dbReference type="PROSITE" id="PS50009">
    <property type="entry name" value="RASGEF_CAT"/>
    <property type="match status" value="1"/>
</dbReference>
<proteinExistence type="predicted"/>
<evidence type="ECO:0000256" key="3">
    <source>
        <dbReference type="SAM" id="MobiDB-lite"/>
    </source>
</evidence>
<evidence type="ECO:0000259" key="4">
    <source>
        <dbReference type="PROSITE" id="PS50009"/>
    </source>
</evidence>
<dbReference type="AlphaFoldDB" id="A0A815PH45"/>
<dbReference type="InterPro" id="IPR023578">
    <property type="entry name" value="Ras_GEF_dom_sf"/>
</dbReference>
<evidence type="ECO:0000313" key="6">
    <source>
        <dbReference type="EMBL" id="CAF1449571.1"/>
    </source>
</evidence>
<keyword evidence="1 2" id="KW-0344">Guanine-nucleotide releasing factor</keyword>
<accession>A0A815PH45</accession>
<evidence type="ECO:0000256" key="1">
    <source>
        <dbReference type="ARBA" id="ARBA00022658"/>
    </source>
</evidence>